<protein>
    <submittedName>
        <fullName evidence="2">Uncharacterized protein</fullName>
    </submittedName>
</protein>
<dbReference type="Proteomes" id="UP000653411">
    <property type="component" value="Unassembled WGS sequence"/>
</dbReference>
<sequence length="385" mass="43470">MTDLLAPLSPDQTLLLQTMADHYVRTGDWPTWYFVRETLNRLEGLDADKLIQSLPRVGPQPGMGVSYGLSWEPRFGYIQDDVKPHLTVAAALHVPSLMSVMAHPFLNVLRKLVEIYRAVPLEPDKVVQAVYTAKTIKQALPSISDLFMARLPEILNHEPPTFGGSKWAEDGEWIRDLGRDISRYAGLSDVKSYVARVTELMPEPVVIGAEPVRTGPSHRFRLPQSVIVRQLPTSPMGFNSEPEESPAPESQPPAPVYVDESLIQELEAKHSTTKWSLNKLIQLLRELNSNYAMENPYSCHMLLRAILDHVPPVFGANNFEQLASSPPQAWKQTDKDYLRQLKNFKPQGHDALHRQIRESADLIKMGYMPPHAWLEALLRLVIDAL</sequence>
<reference evidence="2" key="1">
    <citation type="journal article" date="2014" name="Int. J. Syst. Evol. Microbiol.">
        <title>Complete genome sequence of Corynebacterium casei LMG S-19264T (=DSM 44701T), isolated from a smear-ripened cheese.</title>
        <authorList>
            <consortium name="US DOE Joint Genome Institute (JGI-PGF)"/>
            <person name="Walter F."/>
            <person name="Albersmeier A."/>
            <person name="Kalinowski J."/>
            <person name="Ruckert C."/>
        </authorList>
    </citation>
    <scope>NUCLEOTIDE SEQUENCE</scope>
    <source>
        <strain evidence="2">CGMCC 4.7110</strain>
    </source>
</reference>
<feature type="region of interest" description="Disordered" evidence="1">
    <location>
        <begin position="233"/>
        <end position="254"/>
    </location>
</feature>
<reference evidence="2" key="2">
    <citation type="submission" date="2020-09" db="EMBL/GenBank/DDBJ databases">
        <authorList>
            <person name="Sun Q."/>
            <person name="Zhou Y."/>
        </authorList>
    </citation>
    <scope>NUCLEOTIDE SEQUENCE</scope>
    <source>
        <strain evidence="2">CGMCC 4.7110</strain>
    </source>
</reference>
<proteinExistence type="predicted"/>
<evidence type="ECO:0000313" key="2">
    <source>
        <dbReference type="EMBL" id="GGN30426.1"/>
    </source>
</evidence>
<keyword evidence="3" id="KW-1185">Reference proteome</keyword>
<evidence type="ECO:0000313" key="3">
    <source>
        <dbReference type="Proteomes" id="UP000653411"/>
    </source>
</evidence>
<evidence type="ECO:0000256" key="1">
    <source>
        <dbReference type="SAM" id="MobiDB-lite"/>
    </source>
</evidence>
<accession>A0A918CUV6</accession>
<gene>
    <name evidence="2" type="ORF">GCM10011578_067500</name>
</gene>
<comment type="caution">
    <text evidence="2">The sequence shown here is derived from an EMBL/GenBank/DDBJ whole genome shotgun (WGS) entry which is preliminary data.</text>
</comment>
<dbReference type="AlphaFoldDB" id="A0A918CUV6"/>
<dbReference type="EMBL" id="BMML01000018">
    <property type="protein sequence ID" value="GGN30426.1"/>
    <property type="molecule type" value="Genomic_DNA"/>
</dbReference>
<name>A0A918CUV6_9ACTN</name>
<organism evidence="2 3">
    <name type="scientific">Streptomyces fuscichromogenes</name>
    <dbReference type="NCBI Taxonomy" id="1324013"/>
    <lineage>
        <taxon>Bacteria</taxon>
        <taxon>Bacillati</taxon>
        <taxon>Actinomycetota</taxon>
        <taxon>Actinomycetes</taxon>
        <taxon>Kitasatosporales</taxon>
        <taxon>Streptomycetaceae</taxon>
        <taxon>Streptomyces</taxon>
    </lineage>
</organism>